<dbReference type="NCBIfam" id="NF033381">
    <property type="entry name" value="MonaBetaBRL_TX"/>
    <property type="match status" value="1"/>
</dbReference>
<feature type="domain" description="Monalysin Pore-forming" evidence="1">
    <location>
        <begin position="35"/>
        <end position="169"/>
    </location>
</feature>
<dbReference type="Proteomes" id="UP000291130">
    <property type="component" value="Chromosome"/>
</dbReference>
<dbReference type="KEGG" id="ptk:EXN22_06780"/>
<reference evidence="2 3" key="1">
    <citation type="submission" date="2019-02" db="EMBL/GenBank/DDBJ databases">
        <title>Complete genome sequence of Pseudomonas sp. SNU WT1 isolated from rainbow trout.</title>
        <authorList>
            <person name="Oh W.T."/>
            <person name="Park S.C."/>
        </authorList>
    </citation>
    <scope>NUCLEOTIDE SEQUENCE [LARGE SCALE GENOMIC DNA]</scope>
    <source>
        <strain evidence="2 3">SNU WT1</strain>
    </source>
</reference>
<evidence type="ECO:0000313" key="3">
    <source>
        <dbReference type="Proteomes" id="UP000291130"/>
    </source>
</evidence>
<proteinExistence type="predicted"/>
<evidence type="ECO:0000313" key="2">
    <source>
        <dbReference type="EMBL" id="QBF25412.1"/>
    </source>
</evidence>
<evidence type="ECO:0000259" key="1">
    <source>
        <dbReference type="Pfam" id="PF18063"/>
    </source>
</evidence>
<organism evidence="2 3">
    <name type="scientific">Pseudomonas tructae</name>
    <dbReference type="NCBI Taxonomy" id="2518644"/>
    <lineage>
        <taxon>Bacteria</taxon>
        <taxon>Pseudomonadati</taxon>
        <taxon>Pseudomonadota</taxon>
        <taxon>Gammaproteobacteria</taxon>
        <taxon>Pseudomonadales</taxon>
        <taxon>Pseudomonadaceae</taxon>
        <taxon>Pseudomonas</taxon>
    </lineage>
</organism>
<keyword evidence="3" id="KW-1185">Reference proteome</keyword>
<accession>A0A411MEX7</accession>
<gene>
    <name evidence="2" type="ORF">EXN22_06780</name>
</gene>
<dbReference type="AlphaFoldDB" id="A0A411MEX7"/>
<dbReference type="InterPro" id="IPR040927">
    <property type="entry name" value="PF_Monalysin"/>
</dbReference>
<dbReference type="RefSeq" id="WP_130263334.1">
    <property type="nucleotide sequence ID" value="NZ_CP035952.1"/>
</dbReference>
<dbReference type="OrthoDB" id="6866395at2"/>
<protein>
    <submittedName>
        <fullName evidence="2">Monalysin family beta-barrel pore-forming toxin</fullName>
    </submittedName>
</protein>
<dbReference type="CDD" id="cd17904">
    <property type="entry name" value="PFM_monalysin-like"/>
    <property type="match status" value="1"/>
</dbReference>
<sequence>MDAQEQSMLKGTYAIERHLFGGADLKAGGWVQGHTVVGKISIGRSVLEYYTRPIYAYLVYCGMIRSNGEDAFSHSHVCSRGLSAHFLTSLGLSFEVDPAIERVNGLSEIVGGFAPASLWGATHQQSQQLYLKGIGDFAVYQMHMAYAHAPYANENALVEHNPKLARRFVKIKDQSILVSSIAFANVFAIQREFAIDPMGWETVQGLVLDGARQDRWQFDAQACQSSSHRY</sequence>
<dbReference type="EMBL" id="CP035952">
    <property type="protein sequence ID" value="QBF25412.1"/>
    <property type="molecule type" value="Genomic_DNA"/>
</dbReference>
<name>A0A411MEX7_9PSED</name>
<dbReference type="Pfam" id="PF18063">
    <property type="entry name" value="BB_PF"/>
    <property type="match status" value="1"/>
</dbReference>